<dbReference type="KEGG" id="bgp:BGL_1c34410"/>
<protein>
    <recommendedName>
        <fullName evidence="3">Fe-S protein</fullName>
    </recommendedName>
</protein>
<dbReference type="Pfam" id="PF06945">
    <property type="entry name" value="DUF1289"/>
    <property type="match status" value="1"/>
</dbReference>
<sequence length="94" mass="9823">MSGGARDAASDTLATADEAAQVAEAVAEAPVSTVASPCTNVCKMDREAGWCIGCRRTRDEIASWRKLDDAGRLVILARLEARWFDDAAAPAGAA</sequence>
<dbReference type="EMBL" id="CP002580">
    <property type="protein sequence ID" value="AJK47915.1"/>
    <property type="molecule type" value="Genomic_DNA"/>
</dbReference>
<gene>
    <name evidence="1" type="ORF">BGL_1c34410</name>
</gene>
<evidence type="ECO:0008006" key="3">
    <source>
        <dbReference type="Google" id="ProtNLM"/>
    </source>
</evidence>
<dbReference type="Proteomes" id="UP000031838">
    <property type="component" value="Chromosome 1"/>
</dbReference>
<dbReference type="PANTHER" id="PTHR35175:SF2">
    <property type="entry name" value="DUF1289 DOMAIN-CONTAINING PROTEIN"/>
    <property type="match status" value="1"/>
</dbReference>
<dbReference type="AlphaFoldDB" id="A0A0B6S3P2"/>
<dbReference type="HOGENOM" id="CLU_162538_1_1_4"/>
<dbReference type="InterPro" id="IPR010710">
    <property type="entry name" value="DUF1289"/>
</dbReference>
<name>A0A0B6S3P2_BURPL</name>
<reference evidence="1 2" key="2">
    <citation type="journal article" date="2016" name="Appl. Microbiol. Biotechnol.">
        <title>Mutations improving production and secretion of extracellular lipase by Burkholderia glumae PG1.</title>
        <authorList>
            <person name="Knapp A."/>
            <person name="Voget S."/>
            <person name="Gao R."/>
            <person name="Zaburannyi N."/>
            <person name="Krysciak D."/>
            <person name="Breuer M."/>
            <person name="Hauer B."/>
            <person name="Streit W.R."/>
            <person name="Muller R."/>
            <person name="Daniel R."/>
            <person name="Jaeger K.E."/>
        </authorList>
    </citation>
    <scope>NUCLEOTIDE SEQUENCE [LARGE SCALE GENOMIC DNA]</scope>
    <source>
        <strain evidence="1 2">PG1</strain>
    </source>
</reference>
<reference evidence="2" key="1">
    <citation type="submission" date="2011-03" db="EMBL/GenBank/DDBJ databases">
        <authorList>
            <person name="Voget S."/>
            <person name="Streit W.R."/>
            <person name="Jaeger K.E."/>
            <person name="Daniel R."/>
        </authorList>
    </citation>
    <scope>NUCLEOTIDE SEQUENCE [LARGE SCALE GENOMIC DNA]</scope>
    <source>
        <strain evidence="2">PG1</strain>
    </source>
</reference>
<proteinExistence type="predicted"/>
<evidence type="ECO:0000313" key="1">
    <source>
        <dbReference type="EMBL" id="AJK47915.1"/>
    </source>
</evidence>
<dbReference type="PANTHER" id="PTHR35175">
    <property type="entry name" value="DUF1289 DOMAIN-CONTAINING PROTEIN"/>
    <property type="match status" value="1"/>
</dbReference>
<keyword evidence="2" id="KW-1185">Reference proteome</keyword>
<evidence type="ECO:0000313" key="2">
    <source>
        <dbReference type="Proteomes" id="UP000031838"/>
    </source>
</evidence>
<organism evidence="1 2">
    <name type="scientific">Burkholderia plantarii</name>
    <dbReference type="NCBI Taxonomy" id="41899"/>
    <lineage>
        <taxon>Bacteria</taxon>
        <taxon>Pseudomonadati</taxon>
        <taxon>Pseudomonadota</taxon>
        <taxon>Betaproteobacteria</taxon>
        <taxon>Burkholderiales</taxon>
        <taxon>Burkholderiaceae</taxon>
        <taxon>Burkholderia</taxon>
    </lineage>
</organism>
<accession>A0A0B6S3P2</accession>
<dbReference type="RefSeq" id="WP_042626167.1">
    <property type="nucleotide sequence ID" value="NZ_CP002580.1"/>
</dbReference>